<dbReference type="SUPFAM" id="SSF47413">
    <property type="entry name" value="lambda repressor-like DNA-binding domains"/>
    <property type="match status" value="1"/>
</dbReference>
<feature type="non-terminal residue" evidence="1">
    <location>
        <position position="50"/>
    </location>
</feature>
<evidence type="ECO:0000313" key="2">
    <source>
        <dbReference type="Proteomes" id="UP000671828"/>
    </source>
</evidence>
<accession>A0A8T8I598</accession>
<dbReference type="GO" id="GO:0003677">
    <property type="term" value="F:DNA binding"/>
    <property type="evidence" value="ECO:0007669"/>
    <property type="project" value="InterPro"/>
</dbReference>
<sequence length="50" mass="5494">METFGDALRRLRMAARLSQAELAKAAAWSQSQVSRAESGRFVPDEATVAR</sequence>
<name>A0A8T8I598_9PSEU</name>
<dbReference type="CDD" id="cd00093">
    <property type="entry name" value="HTH_XRE"/>
    <property type="match status" value="1"/>
</dbReference>
<evidence type="ECO:0000313" key="1">
    <source>
        <dbReference type="EMBL" id="QTR06033.1"/>
    </source>
</evidence>
<organism evidence="1 2">
    <name type="scientific">Saccharothrix algeriensis</name>
    <dbReference type="NCBI Taxonomy" id="173560"/>
    <lineage>
        <taxon>Bacteria</taxon>
        <taxon>Bacillati</taxon>
        <taxon>Actinomycetota</taxon>
        <taxon>Actinomycetes</taxon>
        <taxon>Pseudonocardiales</taxon>
        <taxon>Pseudonocardiaceae</taxon>
        <taxon>Saccharothrix</taxon>
    </lineage>
</organism>
<reference evidence="1" key="1">
    <citation type="submission" date="2021-04" db="EMBL/GenBank/DDBJ databases">
        <title>Saccharothrix algeriensis WGS.</title>
        <authorList>
            <person name="Stuskova K."/>
            <person name="Hakalova E."/>
            <person name="Tebbal A.B."/>
            <person name="Eichmeier A."/>
        </authorList>
    </citation>
    <scope>NUCLEOTIDE SEQUENCE</scope>
    <source>
        <strain evidence="1">NRRL B-24137</strain>
    </source>
</reference>
<proteinExistence type="predicted"/>
<dbReference type="EMBL" id="CP072788">
    <property type="protein sequence ID" value="QTR06033.1"/>
    <property type="molecule type" value="Genomic_DNA"/>
</dbReference>
<dbReference type="InterPro" id="IPR001387">
    <property type="entry name" value="Cro/C1-type_HTH"/>
</dbReference>
<dbReference type="Gene3D" id="1.10.260.40">
    <property type="entry name" value="lambda repressor-like DNA-binding domains"/>
    <property type="match status" value="1"/>
</dbReference>
<dbReference type="AlphaFoldDB" id="A0A8T8I598"/>
<dbReference type="InterPro" id="IPR010982">
    <property type="entry name" value="Lambda_DNA-bd_dom_sf"/>
</dbReference>
<dbReference type="Pfam" id="PF13560">
    <property type="entry name" value="HTH_31"/>
    <property type="match status" value="1"/>
</dbReference>
<dbReference type="Proteomes" id="UP000671828">
    <property type="component" value="Chromosome"/>
</dbReference>
<gene>
    <name evidence="1" type="ORF">J7S33_07290</name>
</gene>
<protein>
    <submittedName>
        <fullName evidence="1">Helix-turn-helix transcriptional regulator</fullName>
    </submittedName>
</protein>